<keyword evidence="12" id="KW-1185">Reference proteome</keyword>
<dbReference type="InterPro" id="IPR016915">
    <property type="entry name" value="UCP029342"/>
</dbReference>
<feature type="active site" description="Nucleophile" evidence="7">
    <location>
        <position position="114"/>
    </location>
</feature>
<evidence type="ECO:0000256" key="6">
    <source>
        <dbReference type="ARBA" id="ARBA00023316"/>
    </source>
</evidence>
<comment type="similarity">
    <text evidence="2">Belongs to the YkuD family.</text>
</comment>
<feature type="compositionally biased region" description="Polar residues" evidence="8">
    <location>
        <begin position="409"/>
        <end position="418"/>
    </location>
</feature>
<feature type="signal peptide" evidence="9">
    <location>
        <begin position="1"/>
        <end position="23"/>
    </location>
</feature>
<feature type="domain" description="L,D-TPase catalytic" evidence="10">
    <location>
        <begin position="29"/>
        <end position="138"/>
    </location>
</feature>
<evidence type="ECO:0000256" key="4">
    <source>
        <dbReference type="ARBA" id="ARBA00022960"/>
    </source>
</evidence>
<dbReference type="PROSITE" id="PS52029">
    <property type="entry name" value="LD_TPASE"/>
    <property type="match status" value="1"/>
</dbReference>
<dbReference type="InterPro" id="IPR050979">
    <property type="entry name" value="LD-transpeptidase"/>
</dbReference>
<evidence type="ECO:0000256" key="1">
    <source>
        <dbReference type="ARBA" id="ARBA00004752"/>
    </source>
</evidence>
<name>A0ABM8PIZ9_9HYPH</name>
<evidence type="ECO:0000313" key="11">
    <source>
        <dbReference type="EMBL" id="CAD7032710.1"/>
    </source>
</evidence>
<dbReference type="PIRSF" id="PIRSF029342">
    <property type="entry name" value="UCP029342_ErfK/YbiS/YcfS/YnhG"/>
    <property type="match status" value="1"/>
</dbReference>
<dbReference type="SUPFAM" id="SSF47090">
    <property type="entry name" value="PGBD-like"/>
    <property type="match status" value="1"/>
</dbReference>
<keyword evidence="5 7" id="KW-0573">Peptidoglycan synthesis</keyword>
<dbReference type="Pfam" id="PF03734">
    <property type="entry name" value="YkuD"/>
    <property type="match status" value="1"/>
</dbReference>
<comment type="caution">
    <text evidence="11">The sequence shown here is derived from an EMBL/GenBank/DDBJ whole genome shotgun (WGS) entry which is preliminary data.</text>
</comment>
<keyword evidence="4 7" id="KW-0133">Cell shape</keyword>
<comment type="pathway">
    <text evidence="1 7">Cell wall biogenesis; peptidoglycan biosynthesis.</text>
</comment>
<feature type="active site" description="Proton donor/acceptor" evidence="7">
    <location>
        <position position="101"/>
    </location>
</feature>
<dbReference type="Gene3D" id="2.40.440.10">
    <property type="entry name" value="L,D-transpeptidase catalytic domain-like"/>
    <property type="match status" value="1"/>
</dbReference>
<sequence length="441" mass="47926">MLRRIVFGLGLMSATVLSHPASAEAQRSLQVVISKATQSMKIYDGETVVATSRVSTGKSGHTTPSGIFSILEKRKYHESNIYSNAPMPFMQRLTWSGIALHEGHVPDYPASHGCVRLPRGFAKTLFGMTEPGLHVVISDEPVEPVRIEHVNLFAPLKPMPSEPLLSDIDLRPTVKRKTPEPYEVAMNSAETAPDMTVTASISPVERAPLKILVHRRGERETVHDVQVLLNYLGFDAGPADGLAGSKTRDAIAGFKRWKGLPADGARISETFLETLYRTTGKDLPPAGQLLVRENFKPLFEAPVGIREPGKPLGTHFFIATGVDPMQEKAVWHAMTLPNVLTSAERGRLGIAPEASESSASEALDRLDIPSEVKERIATLMSNGTSLTITDQGLGPETGKGTDFVTLTRSKPQVATAQAVSDKPSKPRRPSLRSYRNGVGLY</sequence>
<keyword evidence="6 7" id="KW-0961">Cell wall biogenesis/degradation</keyword>
<feature type="chain" id="PRO_5046453685" evidence="9">
    <location>
        <begin position="24"/>
        <end position="441"/>
    </location>
</feature>
<dbReference type="InterPro" id="IPR002477">
    <property type="entry name" value="Peptidoglycan-bd-like"/>
</dbReference>
<dbReference type="EMBL" id="CABFWF030000010">
    <property type="protein sequence ID" value="CAD7032710.1"/>
    <property type="molecule type" value="Genomic_DNA"/>
</dbReference>
<dbReference type="NCBIfam" id="NF004785">
    <property type="entry name" value="PRK06132.1-2"/>
    <property type="match status" value="1"/>
</dbReference>
<dbReference type="Proteomes" id="UP000606921">
    <property type="component" value="Unassembled WGS sequence"/>
</dbReference>
<dbReference type="Pfam" id="PF01471">
    <property type="entry name" value="PG_binding_1"/>
    <property type="match status" value="1"/>
</dbReference>
<organism evidence="11 12">
    <name type="scientific">Pseudorhizobium endolithicum</name>
    <dbReference type="NCBI Taxonomy" id="1191678"/>
    <lineage>
        <taxon>Bacteria</taxon>
        <taxon>Pseudomonadati</taxon>
        <taxon>Pseudomonadota</taxon>
        <taxon>Alphaproteobacteria</taxon>
        <taxon>Hyphomicrobiales</taxon>
        <taxon>Rhizobiaceae</taxon>
        <taxon>Rhizobium/Agrobacterium group</taxon>
        <taxon>Pseudorhizobium</taxon>
    </lineage>
</organism>
<gene>
    <name evidence="11" type="ORF">REJC140_03090</name>
</gene>
<dbReference type="RefSeq" id="WP_142592223.1">
    <property type="nucleotide sequence ID" value="NZ_CABFWF030000010.1"/>
</dbReference>
<dbReference type="InterPro" id="IPR038063">
    <property type="entry name" value="Transpep_catalytic_dom"/>
</dbReference>
<dbReference type="PANTHER" id="PTHR30582">
    <property type="entry name" value="L,D-TRANSPEPTIDASE"/>
    <property type="match status" value="1"/>
</dbReference>
<proteinExistence type="inferred from homology"/>
<dbReference type="PANTHER" id="PTHR30582:SF2">
    <property type="entry name" value="L,D-TRANSPEPTIDASE YCIB-RELATED"/>
    <property type="match status" value="1"/>
</dbReference>
<evidence type="ECO:0000256" key="7">
    <source>
        <dbReference type="PROSITE-ProRule" id="PRU01373"/>
    </source>
</evidence>
<evidence type="ECO:0000256" key="9">
    <source>
        <dbReference type="SAM" id="SignalP"/>
    </source>
</evidence>
<reference evidence="11 12" key="1">
    <citation type="submission" date="2020-11" db="EMBL/GenBank/DDBJ databases">
        <authorList>
            <person name="Lassalle F."/>
        </authorList>
    </citation>
    <scope>NUCLEOTIDE SEQUENCE [LARGE SCALE GENOMIC DNA]</scope>
    <source>
        <strain evidence="11 12">JC140</strain>
    </source>
</reference>
<evidence type="ECO:0000259" key="10">
    <source>
        <dbReference type="PROSITE" id="PS52029"/>
    </source>
</evidence>
<dbReference type="CDD" id="cd16913">
    <property type="entry name" value="YkuD_like"/>
    <property type="match status" value="1"/>
</dbReference>
<dbReference type="Gene3D" id="1.10.101.10">
    <property type="entry name" value="PGBD-like superfamily/PGBD"/>
    <property type="match status" value="1"/>
</dbReference>
<dbReference type="InterPro" id="IPR036365">
    <property type="entry name" value="PGBD-like_sf"/>
</dbReference>
<dbReference type="InterPro" id="IPR005490">
    <property type="entry name" value="LD_TPept_cat_dom"/>
</dbReference>
<evidence type="ECO:0000256" key="5">
    <source>
        <dbReference type="ARBA" id="ARBA00022984"/>
    </source>
</evidence>
<keyword evidence="3" id="KW-0808">Transferase</keyword>
<keyword evidence="9" id="KW-0732">Signal</keyword>
<dbReference type="NCBIfam" id="NF004786">
    <property type="entry name" value="PRK06132.1-3"/>
    <property type="match status" value="1"/>
</dbReference>
<dbReference type="SUPFAM" id="SSF141523">
    <property type="entry name" value="L,D-transpeptidase catalytic domain-like"/>
    <property type="match status" value="1"/>
</dbReference>
<dbReference type="InterPro" id="IPR036366">
    <property type="entry name" value="PGBDSf"/>
</dbReference>
<accession>A0ABM8PIZ9</accession>
<evidence type="ECO:0000256" key="8">
    <source>
        <dbReference type="SAM" id="MobiDB-lite"/>
    </source>
</evidence>
<evidence type="ECO:0000256" key="3">
    <source>
        <dbReference type="ARBA" id="ARBA00022679"/>
    </source>
</evidence>
<evidence type="ECO:0000313" key="12">
    <source>
        <dbReference type="Proteomes" id="UP000606921"/>
    </source>
</evidence>
<protein>
    <submittedName>
        <fullName evidence="11">Transpeptidase</fullName>
    </submittedName>
</protein>
<feature type="region of interest" description="Disordered" evidence="8">
    <location>
        <begin position="409"/>
        <end position="441"/>
    </location>
</feature>
<evidence type="ECO:0000256" key="2">
    <source>
        <dbReference type="ARBA" id="ARBA00005992"/>
    </source>
</evidence>